<keyword evidence="2" id="KW-1185">Reference proteome</keyword>
<reference evidence="1 2" key="1">
    <citation type="submission" date="2019-09" db="EMBL/GenBank/DDBJ databases">
        <title>Screening of Novel Bioactive Compounds from Soil-Associated.</title>
        <authorList>
            <person name="Zhao S."/>
        </authorList>
    </citation>
    <scope>NUCLEOTIDE SEQUENCE [LARGE SCALE GENOMIC DNA]</scope>
    <source>
        <strain evidence="1 2">HIT-DPA4</strain>
    </source>
</reference>
<name>A0A6H9V7R6_9ACTN</name>
<dbReference type="AlphaFoldDB" id="A0A6H9V7R6"/>
<dbReference type="RefSeq" id="WP_150943192.1">
    <property type="nucleotide sequence ID" value="NZ_VZRB01000001.1"/>
</dbReference>
<protein>
    <submittedName>
        <fullName evidence="1">Uncharacterized protein</fullName>
    </submittedName>
</protein>
<comment type="caution">
    <text evidence="1">The sequence shown here is derived from an EMBL/GenBank/DDBJ whole genome shotgun (WGS) entry which is preliminary data.</text>
</comment>
<gene>
    <name evidence="1" type="ORF">F7R91_00345</name>
</gene>
<accession>A0A6H9V7R6</accession>
<dbReference type="EMBL" id="VZRB01000001">
    <property type="protein sequence ID" value="KAB1150490.1"/>
    <property type="molecule type" value="Genomic_DNA"/>
</dbReference>
<organism evidence="1 2">
    <name type="scientific">Streptomyces luteolifulvus</name>
    <dbReference type="NCBI Taxonomy" id="2615112"/>
    <lineage>
        <taxon>Bacteria</taxon>
        <taxon>Bacillati</taxon>
        <taxon>Actinomycetota</taxon>
        <taxon>Actinomycetes</taxon>
        <taxon>Kitasatosporales</taxon>
        <taxon>Streptomycetaceae</taxon>
        <taxon>Streptomyces</taxon>
    </lineage>
</organism>
<evidence type="ECO:0000313" key="2">
    <source>
        <dbReference type="Proteomes" id="UP000442707"/>
    </source>
</evidence>
<dbReference type="Proteomes" id="UP000442707">
    <property type="component" value="Unassembled WGS sequence"/>
</dbReference>
<sequence length="71" mass="7861">MEIEFLDVLGLKLKSQYPELLISLAPDTATAGIDGFVDIPDRHRSRYTTLLVSDGSDDGFVVRGSLRVHEN</sequence>
<evidence type="ECO:0000313" key="1">
    <source>
        <dbReference type="EMBL" id="KAB1150490.1"/>
    </source>
</evidence>
<proteinExistence type="predicted"/>